<proteinExistence type="predicted"/>
<name>A0A3A8QEI9_9BACT</name>
<reference evidence="3" key="1">
    <citation type="submission" date="2018-09" db="EMBL/GenBank/DDBJ databases">
        <authorList>
            <person name="Livingstone P.G."/>
            <person name="Whitworth D.E."/>
        </authorList>
    </citation>
    <scope>NUCLEOTIDE SEQUENCE [LARGE SCALE GENOMIC DNA]</scope>
    <source>
        <strain evidence="3">AB050A</strain>
    </source>
</reference>
<evidence type="ECO:0000313" key="3">
    <source>
        <dbReference type="Proteomes" id="UP000267003"/>
    </source>
</evidence>
<dbReference type="EMBL" id="RAWK01000075">
    <property type="protein sequence ID" value="RKH67103.1"/>
    <property type="molecule type" value="Genomic_DNA"/>
</dbReference>
<feature type="chain" id="PRO_5017301468" description="Lipoprotein" evidence="1">
    <location>
        <begin position="26"/>
        <end position="130"/>
    </location>
</feature>
<dbReference type="PROSITE" id="PS51257">
    <property type="entry name" value="PROKAR_LIPOPROTEIN"/>
    <property type="match status" value="1"/>
</dbReference>
<feature type="signal peptide" evidence="1">
    <location>
        <begin position="1"/>
        <end position="25"/>
    </location>
</feature>
<sequence>MKLSLAAMVTLAGLSLIGCGGPALEDTMAPEAEARTVSQFGTCTAPCAGGTSVSCTGTTCSSTNNQGVTCDGVFTACPASCSGLPSCSLYVNRSCTTPNATKDCCNATTHKPNSLLCSGSAATGYRWLNF</sequence>
<organism evidence="2 3">
    <name type="scientific">Corallococcus aberystwythensis</name>
    <dbReference type="NCBI Taxonomy" id="2316722"/>
    <lineage>
        <taxon>Bacteria</taxon>
        <taxon>Pseudomonadati</taxon>
        <taxon>Myxococcota</taxon>
        <taxon>Myxococcia</taxon>
        <taxon>Myxococcales</taxon>
        <taxon>Cystobacterineae</taxon>
        <taxon>Myxococcaceae</taxon>
        <taxon>Corallococcus</taxon>
    </lineage>
</organism>
<dbReference type="Proteomes" id="UP000267003">
    <property type="component" value="Unassembled WGS sequence"/>
</dbReference>
<protein>
    <recommendedName>
        <fullName evidence="4">Lipoprotein</fullName>
    </recommendedName>
</protein>
<dbReference type="AlphaFoldDB" id="A0A3A8QEI9"/>
<gene>
    <name evidence="2" type="ORF">D7W81_14475</name>
</gene>
<keyword evidence="1" id="KW-0732">Signal</keyword>
<keyword evidence="3" id="KW-1185">Reference proteome</keyword>
<accession>A0A3A8QEI9</accession>
<evidence type="ECO:0000313" key="2">
    <source>
        <dbReference type="EMBL" id="RKH67103.1"/>
    </source>
</evidence>
<comment type="caution">
    <text evidence="2">The sequence shown here is derived from an EMBL/GenBank/DDBJ whole genome shotgun (WGS) entry which is preliminary data.</text>
</comment>
<evidence type="ECO:0008006" key="4">
    <source>
        <dbReference type="Google" id="ProtNLM"/>
    </source>
</evidence>
<evidence type="ECO:0000256" key="1">
    <source>
        <dbReference type="SAM" id="SignalP"/>
    </source>
</evidence>